<reference evidence="1 2" key="1">
    <citation type="submission" date="2018-06" db="EMBL/GenBank/DDBJ databases">
        <title>Genome conservation of Clostridium tetani.</title>
        <authorList>
            <person name="Bruggemann H."/>
            <person name="Popoff M.R."/>
        </authorList>
    </citation>
    <scope>NUCLEOTIDE SEQUENCE [LARGE SCALE GENOMIC DNA]</scope>
    <source>
        <strain evidence="1 2">63.05</strain>
    </source>
</reference>
<name>A0ABY0ET99_CLOTA</name>
<protein>
    <recommendedName>
        <fullName evidence="3">DUF4468 domain-containing protein</fullName>
    </recommendedName>
</protein>
<evidence type="ECO:0008006" key="3">
    <source>
        <dbReference type="Google" id="ProtNLM"/>
    </source>
</evidence>
<dbReference type="Proteomes" id="UP000290273">
    <property type="component" value="Unassembled WGS sequence"/>
</dbReference>
<accession>A0ABY0ET99</accession>
<evidence type="ECO:0000313" key="2">
    <source>
        <dbReference type="Proteomes" id="UP000290273"/>
    </source>
</evidence>
<organism evidence="1 2">
    <name type="scientific">Clostridium tetani</name>
    <dbReference type="NCBI Taxonomy" id="1513"/>
    <lineage>
        <taxon>Bacteria</taxon>
        <taxon>Bacillati</taxon>
        <taxon>Bacillota</taxon>
        <taxon>Clostridia</taxon>
        <taxon>Eubacteriales</taxon>
        <taxon>Clostridiaceae</taxon>
        <taxon>Clostridium</taxon>
    </lineage>
</organism>
<proteinExistence type="predicted"/>
<dbReference type="PROSITE" id="PS51257">
    <property type="entry name" value="PROKAR_LIPOPROTEIN"/>
    <property type="match status" value="1"/>
</dbReference>
<sequence length="194" mass="22676">MEKIIKYLFTCALMIFSLTGLFGCNYLNQDKDTNSNKNIKDEYSIKSEQSKKDLDKIISSRIIEYSKSSGLSGDVFFESHRVYGMKTKENKLYIYLTSFIEGFTFVGDKLKIGSSYCFPVRLILNSDDYKFINYSEPGGGVDFDEKLKELFPEKYYEMAKKYNEDHYKLLTKNRNKLMEWLKSKGKDKDSLIVD</sequence>
<dbReference type="RefSeq" id="WP_039262205.1">
    <property type="nucleotide sequence ID" value="NZ_JSWD01000141.1"/>
</dbReference>
<gene>
    <name evidence="1" type="ORF">DP131_06310</name>
</gene>
<evidence type="ECO:0000313" key="1">
    <source>
        <dbReference type="EMBL" id="RXI57047.1"/>
    </source>
</evidence>
<dbReference type="EMBL" id="QMAU01000026">
    <property type="protein sequence ID" value="RXI57047.1"/>
    <property type="molecule type" value="Genomic_DNA"/>
</dbReference>
<comment type="caution">
    <text evidence="1">The sequence shown here is derived from an EMBL/GenBank/DDBJ whole genome shotgun (WGS) entry which is preliminary data.</text>
</comment>